<proteinExistence type="predicted"/>
<dbReference type="Proteomes" id="UP000193467">
    <property type="component" value="Unassembled WGS sequence"/>
</dbReference>
<accession>A0A1Y2ENF9</accession>
<comment type="caution">
    <text evidence="1">The sequence shown here is derived from an EMBL/GenBank/DDBJ whole genome shotgun (WGS) entry which is preliminary data.</text>
</comment>
<gene>
    <name evidence="1" type="ORF">BCR35DRAFT_333808</name>
</gene>
<evidence type="ECO:0000313" key="1">
    <source>
        <dbReference type="EMBL" id="ORY73087.1"/>
    </source>
</evidence>
<dbReference type="EMBL" id="MCGR01000048">
    <property type="protein sequence ID" value="ORY73087.1"/>
    <property type="molecule type" value="Genomic_DNA"/>
</dbReference>
<reference evidence="1 2" key="1">
    <citation type="submission" date="2016-07" db="EMBL/GenBank/DDBJ databases">
        <title>Pervasive Adenine N6-methylation of Active Genes in Fungi.</title>
        <authorList>
            <consortium name="DOE Joint Genome Institute"/>
            <person name="Mondo S.J."/>
            <person name="Dannebaum R.O."/>
            <person name="Kuo R.C."/>
            <person name="Labutti K."/>
            <person name="Haridas S."/>
            <person name="Kuo A."/>
            <person name="Salamov A."/>
            <person name="Ahrendt S.R."/>
            <person name="Lipzen A."/>
            <person name="Sullivan W."/>
            <person name="Andreopoulos W.B."/>
            <person name="Clum A."/>
            <person name="Lindquist E."/>
            <person name="Daum C."/>
            <person name="Ramamoorthy G.K."/>
            <person name="Gryganskyi A."/>
            <person name="Culley D."/>
            <person name="Magnuson J.K."/>
            <person name="James T.Y."/>
            <person name="O'Malley M.A."/>
            <person name="Stajich J.E."/>
            <person name="Spatafora J.W."/>
            <person name="Visel A."/>
            <person name="Grigoriev I.V."/>
        </authorList>
    </citation>
    <scope>NUCLEOTIDE SEQUENCE [LARGE SCALE GENOMIC DNA]</scope>
    <source>
        <strain evidence="1 2">62-1032</strain>
    </source>
</reference>
<name>A0A1Y2ENF9_9BASI</name>
<keyword evidence="2" id="KW-1185">Reference proteome</keyword>
<evidence type="ECO:0000313" key="2">
    <source>
        <dbReference type="Proteomes" id="UP000193467"/>
    </source>
</evidence>
<protein>
    <submittedName>
        <fullName evidence="1">Uncharacterized protein</fullName>
    </submittedName>
</protein>
<dbReference type="InParanoid" id="A0A1Y2ENF9"/>
<dbReference type="AlphaFoldDB" id="A0A1Y2ENF9"/>
<sequence length="189" mass="20198">MSLENREIIKDGHGSSAGSATEQKEAILGAARLSMWIVERVARSGVADSGVEGILRDLLSSFIEILCCTSSRPAYTLPLLISHAFTHLPKPIVSSRLPTLVEQALSSFVALVQSLSAGVQEPEEVQQRLLSLSKALDLVVNQDEAGSVSTKAKEGLTRIIAEFGVSELVGVEVEGAVLALLEDFEVEQE</sequence>
<organism evidence="1 2">
    <name type="scientific">Leucosporidium creatinivorum</name>
    <dbReference type="NCBI Taxonomy" id="106004"/>
    <lineage>
        <taxon>Eukaryota</taxon>
        <taxon>Fungi</taxon>
        <taxon>Dikarya</taxon>
        <taxon>Basidiomycota</taxon>
        <taxon>Pucciniomycotina</taxon>
        <taxon>Microbotryomycetes</taxon>
        <taxon>Leucosporidiales</taxon>
        <taxon>Leucosporidium</taxon>
    </lineage>
</organism>